<protein>
    <submittedName>
        <fullName evidence="4">Unnamed protein product</fullName>
    </submittedName>
</protein>
<dbReference type="PANTHER" id="PTHR16193">
    <property type="entry name" value="TETRATRICOPEPTIDE REPEAT PROTEIN 27"/>
    <property type="match status" value="1"/>
</dbReference>
<evidence type="ECO:0000256" key="3">
    <source>
        <dbReference type="SAM" id="MobiDB-lite"/>
    </source>
</evidence>
<name>A0A9W7DIM4_AMBMO</name>
<sequence length="548" mass="60659">MSSYAELKAIHTELLLLNKKHAVSETPNDLEKAVQLLINGQYVKLLQQEPFKSSFFTNDDIIGFAKQYVSGELELSAFVNKAITTGTQHLSPSEDTQKTTLLIIAVLFLQFFIQSNFTGPKIPFDSENGLPEFGFINVIVKAALSDDKFRQNLHTTSLKALSVGGQQPYNLSDSPVFLVFSLRILEVLQGSGLSLLDDSESSSEPEAAVSASNIPSTTLNQDTDVITASICWWRSRALQVQQSLFHDSSAVLTSLSSALLTSELVSTFIDHSNLNSDMNQGLLLIFHLESSKNALAADIDSKVSESLVKAAKVSGLQFILTGCKAKRTKYQQKAIAALTVLAKSQDSLLKLYDPEESLAPTDVKLNDDLFLERPQYESLGNDELFQQNKKPDTDDDNDYDYQSGEIKRIKIDYSKYDSRSSGPEKTLLPIAPKEEDIPKSLTELDPNEQPALANLDNIQLILRLEAIKAVTPANNQLVNEELIALVQRVLFSPDSTVNWLIFSRGLWLRSLLETARPKTVERGVLQLYSLVEELGMTSDKTASQTPSF</sequence>
<evidence type="ECO:0000313" key="5">
    <source>
        <dbReference type="Proteomes" id="UP001165063"/>
    </source>
</evidence>
<dbReference type="PANTHER" id="PTHR16193:SF0">
    <property type="entry name" value="TETRATRICOPEPTIDE REPEAT PROTEIN 27"/>
    <property type="match status" value="1"/>
</dbReference>
<comment type="caution">
    <text evidence="4">The sequence shown here is derived from an EMBL/GenBank/DDBJ whole genome shotgun (WGS) entry which is preliminary data.</text>
</comment>
<dbReference type="InterPro" id="IPR044244">
    <property type="entry name" value="TTC27/Emw1"/>
</dbReference>
<evidence type="ECO:0000313" key="4">
    <source>
        <dbReference type="EMBL" id="GMG40257.1"/>
    </source>
</evidence>
<dbReference type="EMBL" id="BSXU01003626">
    <property type="protein sequence ID" value="GMG40257.1"/>
    <property type="molecule type" value="Genomic_DNA"/>
</dbReference>
<keyword evidence="5" id="KW-1185">Reference proteome</keyword>
<accession>A0A9W7DIM4</accession>
<evidence type="ECO:0000256" key="2">
    <source>
        <dbReference type="ARBA" id="ARBA00022803"/>
    </source>
</evidence>
<dbReference type="AlphaFoldDB" id="A0A9W7DIM4"/>
<gene>
    <name evidence="4" type="ORF">Amon01_000602600</name>
</gene>
<evidence type="ECO:0000256" key="1">
    <source>
        <dbReference type="ARBA" id="ARBA00022737"/>
    </source>
</evidence>
<keyword evidence="1" id="KW-0677">Repeat</keyword>
<dbReference type="OrthoDB" id="1936594at2759"/>
<reference evidence="4" key="1">
    <citation type="submission" date="2023-04" db="EMBL/GenBank/DDBJ databases">
        <title>Ambrosiozyma monospora NBRC 1965.</title>
        <authorList>
            <person name="Ichikawa N."/>
            <person name="Sato H."/>
            <person name="Tonouchi N."/>
        </authorList>
    </citation>
    <scope>NUCLEOTIDE SEQUENCE</scope>
    <source>
        <strain evidence="4">NBRC 1965</strain>
    </source>
</reference>
<proteinExistence type="predicted"/>
<keyword evidence="2" id="KW-0802">TPR repeat</keyword>
<dbReference type="Proteomes" id="UP001165063">
    <property type="component" value="Unassembled WGS sequence"/>
</dbReference>
<feature type="region of interest" description="Disordered" evidence="3">
    <location>
        <begin position="381"/>
        <end position="401"/>
    </location>
</feature>
<organism evidence="4 5">
    <name type="scientific">Ambrosiozyma monospora</name>
    <name type="common">Yeast</name>
    <name type="synonym">Endomycopsis monosporus</name>
    <dbReference type="NCBI Taxonomy" id="43982"/>
    <lineage>
        <taxon>Eukaryota</taxon>
        <taxon>Fungi</taxon>
        <taxon>Dikarya</taxon>
        <taxon>Ascomycota</taxon>
        <taxon>Saccharomycotina</taxon>
        <taxon>Pichiomycetes</taxon>
        <taxon>Pichiales</taxon>
        <taxon>Pichiaceae</taxon>
        <taxon>Ambrosiozyma</taxon>
    </lineage>
</organism>